<keyword evidence="5" id="KW-0597">Phosphoprotein</keyword>
<dbReference type="GO" id="GO:0016301">
    <property type="term" value="F:kinase activity"/>
    <property type="evidence" value="ECO:0007669"/>
    <property type="project" value="UniProtKB-KW"/>
</dbReference>
<dbReference type="PANTHER" id="PTHR34220">
    <property type="entry name" value="SENSOR HISTIDINE KINASE YPDA"/>
    <property type="match status" value="1"/>
</dbReference>
<feature type="domain" description="HAMP" evidence="14">
    <location>
        <begin position="325"/>
        <end position="377"/>
    </location>
</feature>
<dbReference type="InterPro" id="IPR010559">
    <property type="entry name" value="Sig_transdc_His_kin_internal"/>
</dbReference>
<evidence type="ECO:0000256" key="1">
    <source>
        <dbReference type="ARBA" id="ARBA00000085"/>
    </source>
</evidence>
<evidence type="ECO:0000313" key="15">
    <source>
        <dbReference type="EMBL" id="MEC0227689.1"/>
    </source>
</evidence>
<evidence type="ECO:0000256" key="4">
    <source>
        <dbReference type="ARBA" id="ARBA00022475"/>
    </source>
</evidence>
<keyword evidence="12" id="KW-0812">Transmembrane</keyword>
<dbReference type="SUPFAM" id="SSF158472">
    <property type="entry name" value="HAMP domain-like"/>
    <property type="match status" value="1"/>
</dbReference>
<evidence type="ECO:0000256" key="5">
    <source>
        <dbReference type="ARBA" id="ARBA00022553"/>
    </source>
</evidence>
<keyword evidence="10" id="KW-0902">Two-component regulatory system</keyword>
<keyword evidence="16" id="KW-1185">Reference proteome</keyword>
<dbReference type="EC" id="2.7.13.3" evidence="3"/>
<dbReference type="InterPro" id="IPR036890">
    <property type="entry name" value="HATPase_C_sf"/>
</dbReference>
<organism evidence="15 16">
    <name type="scientific">Paenibacillus alba</name>
    <dbReference type="NCBI Taxonomy" id="1197127"/>
    <lineage>
        <taxon>Bacteria</taxon>
        <taxon>Bacillati</taxon>
        <taxon>Bacillota</taxon>
        <taxon>Bacilli</taxon>
        <taxon>Bacillales</taxon>
        <taxon>Paenibacillaceae</taxon>
        <taxon>Paenibacillus</taxon>
    </lineage>
</organism>
<evidence type="ECO:0000256" key="6">
    <source>
        <dbReference type="ARBA" id="ARBA00022679"/>
    </source>
</evidence>
<evidence type="ECO:0000259" key="14">
    <source>
        <dbReference type="PROSITE" id="PS50885"/>
    </source>
</evidence>
<evidence type="ECO:0000256" key="11">
    <source>
        <dbReference type="ARBA" id="ARBA00023136"/>
    </source>
</evidence>
<dbReference type="Gene3D" id="1.10.287.130">
    <property type="match status" value="1"/>
</dbReference>
<evidence type="ECO:0000256" key="10">
    <source>
        <dbReference type="ARBA" id="ARBA00023012"/>
    </source>
</evidence>
<dbReference type="EMBL" id="JARLKY010000023">
    <property type="protein sequence ID" value="MEC0227689.1"/>
    <property type="molecule type" value="Genomic_DNA"/>
</dbReference>
<comment type="catalytic activity">
    <reaction evidence="1">
        <text>ATP + protein L-histidine = ADP + protein N-phospho-L-histidine.</text>
        <dbReference type="EC" id="2.7.13.3"/>
    </reaction>
</comment>
<evidence type="ECO:0000256" key="3">
    <source>
        <dbReference type="ARBA" id="ARBA00012438"/>
    </source>
</evidence>
<gene>
    <name evidence="15" type="ORF">P4I72_11190</name>
</gene>
<comment type="caution">
    <text evidence="15">The sequence shown here is derived from an EMBL/GenBank/DDBJ whole genome shotgun (WGS) entry which is preliminary data.</text>
</comment>
<reference evidence="15 16" key="1">
    <citation type="submission" date="2023-03" db="EMBL/GenBank/DDBJ databases">
        <title>Bacillus Genome Sequencing.</title>
        <authorList>
            <person name="Dunlap C."/>
        </authorList>
    </citation>
    <scope>NUCLEOTIDE SEQUENCE [LARGE SCALE GENOMIC DNA]</scope>
    <source>
        <strain evidence="15 16">BD-533</strain>
    </source>
</reference>
<evidence type="ECO:0000256" key="12">
    <source>
        <dbReference type="SAM" id="Phobius"/>
    </source>
</evidence>
<feature type="transmembrane region" description="Helical" evidence="12">
    <location>
        <begin position="304"/>
        <end position="324"/>
    </location>
</feature>
<sequence length="608" mass="69649">MRIFKKRWPITSILYVMFFFVVVMPIVLVALLSLRAYTNILLTNITSRTMQTLEQVSYSIDQEKSRYIRTVAAIASDNNVISLATSFHRSTEPKDLFNYSFQLENQLKNYLHDMPDVVSAMFIYRDGGAYFFEGTHFHNIDTRINENYLKVTSLYQKTLQNQGRVQLFGSEENVLIESNDKYILSAAIAPPYERSFSDVEMVYFVIQAKMFENLAESTSNQNGSFIILDGNGNIMLDTSKDKNQNIEKQAIEQAQDKKTGNFKTMAYGEQMFVTFLTMERADWKIIYITPYDQMTSQVRQIYKFIMNVSAAGLVIFLIVSFFLVRSIVGPIKSLIYQMNRVKSGSFHVDLELSGPLEIYSLGKTFQSMTGRIQELIIERQEQERLKNRAEIDALQSQINPHFLVNTLNAIKIMAMLSKATNLVEMTDSLIKLLSSTFHRGGSYIQLFDELQSLEKYIHIMKVRYGDRFKVEYDLDESVMHTYILKLLLQPILENAIIHGFYGKEAMGIVKITCKTQRDQLIITITDNGKGMERRTMEALLQEKKVESLSGIGIANVNDRIRLNYGEPYGLEIESELGVGTEVIVVLPLLVNNPDQPSTTRVLIDEKSA</sequence>
<evidence type="ECO:0000256" key="7">
    <source>
        <dbReference type="ARBA" id="ARBA00022741"/>
    </source>
</evidence>
<dbReference type="InterPro" id="IPR003594">
    <property type="entry name" value="HATPase_dom"/>
</dbReference>
<dbReference type="SMART" id="SM00387">
    <property type="entry name" value="HATPase_c"/>
    <property type="match status" value="1"/>
</dbReference>
<keyword evidence="11 12" id="KW-0472">Membrane</keyword>
<accession>A0ABU6G0J0</accession>
<keyword evidence="9" id="KW-0067">ATP-binding</keyword>
<dbReference type="PROSITE" id="PS50109">
    <property type="entry name" value="HIS_KIN"/>
    <property type="match status" value="1"/>
</dbReference>
<dbReference type="PROSITE" id="PS50885">
    <property type="entry name" value="HAMP"/>
    <property type="match status" value="1"/>
</dbReference>
<evidence type="ECO:0000259" key="13">
    <source>
        <dbReference type="PROSITE" id="PS50109"/>
    </source>
</evidence>
<feature type="transmembrane region" description="Helical" evidence="12">
    <location>
        <begin position="12"/>
        <end position="34"/>
    </location>
</feature>
<dbReference type="CDD" id="cd06225">
    <property type="entry name" value="HAMP"/>
    <property type="match status" value="1"/>
</dbReference>
<dbReference type="Proteomes" id="UP001338137">
    <property type="component" value="Unassembled WGS sequence"/>
</dbReference>
<dbReference type="PANTHER" id="PTHR34220:SF7">
    <property type="entry name" value="SENSOR HISTIDINE KINASE YPDA"/>
    <property type="match status" value="1"/>
</dbReference>
<evidence type="ECO:0000313" key="16">
    <source>
        <dbReference type="Proteomes" id="UP001338137"/>
    </source>
</evidence>
<protein>
    <recommendedName>
        <fullName evidence="3">histidine kinase</fullName>
        <ecNumber evidence="3">2.7.13.3</ecNumber>
    </recommendedName>
</protein>
<keyword evidence="12" id="KW-1133">Transmembrane helix</keyword>
<dbReference type="SUPFAM" id="SSF55874">
    <property type="entry name" value="ATPase domain of HSP90 chaperone/DNA topoisomerase II/histidine kinase"/>
    <property type="match status" value="1"/>
</dbReference>
<proteinExistence type="predicted"/>
<dbReference type="Gene3D" id="3.30.450.20">
    <property type="entry name" value="PAS domain"/>
    <property type="match status" value="1"/>
</dbReference>
<keyword evidence="6" id="KW-0808">Transferase</keyword>
<evidence type="ECO:0000256" key="2">
    <source>
        <dbReference type="ARBA" id="ARBA00004651"/>
    </source>
</evidence>
<evidence type="ECO:0000256" key="9">
    <source>
        <dbReference type="ARBA" id="ARBA00022840"/>
    </source>
</evidence>
<keyword evidence="7" id="KW-0547">Nucleotide-binding</keyword>
<dbReference type="Gene3D" id="3.30.565.10">
    <property type="entry name" value="Histidine kinase-like ATPase, C-terminal domain"/>
    <property type="match status" value="1"/>
</dbReference>
<dbReference type="InterPro" id="IPR005467">
    <property type="entry name" value="His_kinase_dom"/>
</dbReference>
<dbReference type="Pfam" id="PF00672">
    <property type="entry name" value="HAMP"/>
    <property type="match status" value="1"/>
</dbReference>
<evidence type="ECO:0000256" key="8">
    <source>
        <dbReference type="ARBA" id="ARBA00022777"/>
    </source>
</evidence>
<keyword evidence="4" id="KW-1003">Cell membrane</keyword>
<keyword evidence="8 15" id="KW-0418">Kinase</keyword>
<dbReference type="Pfam" id="PF02518">
    <property type="entry name" value="HATPase_c"/>
    <property type="match status" value="1"/>
</dbReference>
<dbReference type="InterPro" id="IPR003660">
    <property type="entry name" value="HAMP_dom"/>
</dbReference>
<dbReference type="Pfam" id="PF06580">
    <property type="entry name" value="His_kinase"/>
    <property type="match status" value="1"/>
</dbReference>
<feature type="domain" description="Histidine kinase" evidence="13">
    <location>
        <begin position="484"/>
        <end position="590"/>
    </location>
</feature>
<comment type="subcellular location">
    <subcellularLocation>
        <location evidence="2">Cell membrane</location>
        <topology evidence="2">Multi-pass membrane protein</topology>
    </subcellularLocation>
</comment>
<dbReference type="SMART" id="SM00304">
    <property type="entry name" value="HAMP"/>
    <property type="match status" value="1"/>
</dbReference>
<dbReference type="RefSeq" id="WP_326071988.1">
    <property type="nucleotide sequence ID" value="NZ_JARLKY010000023.1"/>
</dbReference>
<dbReference type="InterPro" id="IPR050640">
    <property type="entry name" value="Bact_2-comp_sensor_kinase"/>
</dbReference>
<name>A0ABU6G0J0_9BACL</name>